<dbReference type="AlphaFoldDB" id="A0A2I0TIS3"/>
<organism evidence="2 3">
    <name type="scientific">Limosa lapponica baueri</name>
    <dbReference type="NCBI Taxonomy" id="1758121"/>
    <lineage>
        <taxon>Eukaryota</taxon>
        <taxon>Metazoa</taxon>
        <taxon>Chordata</taxon>
        <taxon>Craniata</taxon>
        <taxon>Vertebrata</taxon>
        <taxon>Euteleostomi</taxon>
        <taxon>Archelosauria</taxon>
        <taxon>Archosauria</taxon>
        <taxon>Dinosauria</taxon>
        <taxon>Saurischia</taxon>
        <taxon>Theropoda</taxon>
        <taxon>Coelurosauria</taxon>
        <taxon>Aves</taxon>
        <taxon>Neognathae</taxon>
        <taxon>Neoaves</taxon>
        <taxon>Charadriiformes</taxon>
        <taxon>Scolopacidae</taxon>
        <taxon>Limosa</taxon>
    </lineage>
</organism>
<accession>A0A2I0TIS3</accession>
<protein>
    <submittedName>
        <fullName evidence="2">Uncharacterized protein</fullName>
    </submittedName>
</protein>
<sequence>MRLAEAARLLWKRSSSAGSPSARSIGAPLASASASSAPLSSRPAPPRLRAAAAGGSPASRLAEIASRRPVPGAAASPAPAAAATPAAAPARAAAPVVAAARAVAPAAAPAPARPQQAPRWGIVRCQRSRFHRLSCLDSPSRDFRTHQPAAAADGGVFYIIISESRLL</sequence>
<evidence type="ECO:0000256" key="1">
    <source>
        <dbReference type="SAM" id="MobiDB-lite"/>
    </source>
</evidence>
<dbReference type="EMBL" id="KZ509853">
    <property type="protein sequence ID" value="PKU33662.1"/>
    <property type="molecule type" value="Genomic_DNA"/>
</dbReference>
<gene>
    <name evidence="2" type="ORF">llap_16033</name>
</gene>
<reference evidence="3" key="2">
    <citation type="submission" date="2017-12" db="EMBL/GenBank/DDBJ databases">
        <title>Genome sequence of the Bar-tailed Godwit (Limosa lapponica baueri).</title>
        <authorList>
            <person name="Lima N.C.B."/>
            <person name="Parody-Merino A.M."/>
            <person name="Battley P.F."/>
            <person name="Fidler A.E."/>
            <person name="Prosdocimi F."/>
        </authorList>
    </citation>
    <scope>NUCLEOTIDE SEQUENCE [LARGE SCALE GENOMIC DNA]</scope>
</reference>
<dbReference type="Proteomes" id="UP000233556">
    <property type="component" value="Unassembled WGS sequence"/>
</dbReference>
<evidence type="ECO:0000313" key="2">
    <source>
        <dbReference type="EMBL" id="PKU33662.1"/>
    </source>
</evidence>
<evidence type="ECO:0000313" key="3">
    <source>
        <dbReference type="Proteomes" id="UP000233556"/>
    </source>
</evidence>
<keyword evidence="3" id="KW-1185">Reference proteome</keyword>
<proteinExistence type="predicted"/>
<feature type="region of interest" description="Disordered" evidence="1">
    <location>
        <begin position="11"/>
        <end position="86"/>
    </location>
</feature>
<feature type="compositionally biased region" description="Low complexity" evidence="1">
    <location>
        <begin position="13"/>
        <end position="86"/>
    </location>
</feature>
<name>A0A2I0TIS3_LIMLA</name>
<reference evidence="3" key="1">
    <citation type="submission" date="2017-11" db="EMBL/GenBank/DDBJ databases">
        <authorList>
            <person name="Lima N.C."/>
            <person name="Parody-Merino A.M."/>
            <person name="Battley P.F."/>
            <person name="Fidler A.E."/>
            <person name="Prosdocimi F."/>
        </authorList>
    </citation>
    <scope>NUCLEOTIDE SEQUENCE [LARGE SCALE GENOMIC DNA]</scope>
</reference>